<dbReference type="InterPro" id="IPR001254">
    <property type="entry name" value="Trypsin_dom"/>
</dbReference>
<evidence type="ECO:0000256" key="1">
    <source>
        <dbReference type="ARBA" id="ARBA00023157"/>
    </source>
</evidence>
<protein>
    <recommendedName>
        <fullName evidence="3">Peptidase S1 domain-containing protein</fullName>
    </recommendedName>
</protein>
<dbReference type="Gene3D" id="2.40.10.10">
    <property type="entry name" value="Trypsin-like serine proteases"/>
    <property type="match status" value="2"/>
</dbReference>
<feature type="chain" id="PRO_5018684635" description="Peptidase S1 domain-containing protein" evidence="2">
    <location>
        <begin position="19"/>
        <end position="212"/>
    </location>
</feature>
<evidence type="ECO:0000259" key="3">
    <source>
        <dbReference type="PROSITE" id="PS50240"/>
    </source>
</evidence>
<dbReference type="PROSITE" id="PS00134">
    <property type="entry name" value="TRYPSIN_HIS"/>
    <property type="match status" value="1"/>
</dbReference>
<evidence type="ECO:0000256" key="2">
    <source>
        <dbReference type="SAM" id="SignalP"/>
    </source>
</evidence>
<keyword evidence="2" id="KW-0732">Signal</keyword>
<dbReference type="STRING" id="32507.ENSNBRP00000015722"/>
<dbReference type="PANTHER" id="PTHR24271:SF50">
    <property type="match status" value="1"/>
</dbReference>
<dbReference type="PANTHER" id="PTHR24271">
    <property type="entry name" value="KALLIKREIN-RELATED"/>
    <property type="match status" value="1"/>
</dbReference>
<dbReference type="SUPFAM" id="SSF50494">
    <property type="entry name" value="Trypsin-like serine proteases"/>
    <property type="match status" value="1"/>
</dbReference>
<dbReference type="InterPro" id="IPR001314">
    <property type="entry name" value="Peptidase_S1A"/>
</dbReference>
<reference evidence="4" key="2">
    <citation type="submission" date="2025-09" db="UniProtKB">
        <authorList>
            <consortium name="Ensembl"/>
        </authorList>
    </citation>
    <scope>IDENTIFICATION</scope>
</reference>
<dbReference type="GO" id="GO:0004252">
    <property type="term" value="F:serine-type endopeptidase activity"/>
    <property type="evidence" value="ECO:0007669"/>
    <property type="project" value="InterPro"/>
</dbReference>
<dbReference type="Pfam" id="PF00089">
    <property type="entry name" value="Trypsin"/>
    <property type="match status" value="1"/>
</dbReference>
<dbReference type="InterPro" id="IPR009003">
    <property type="entry name" value="Peptidase_S1_PA"/>
</dbReference>
<reference evidence="4" key="1">
    <citation type="submission" date="2025-08" db="UniProtKB">
        <authorList>
            <consortium name="Ensembl"/>
        </authorList>
    </citation>
    <scope>IDENTIFICATION</scope>
</reference>
<dbReference type="Bgee" id="ENSNBRG00000012156">
    <property type="expression patterns" value="Expressed in heart and 1 other cell type or tissue"/>
</dbReference>
<dbReference type="InterPro" id="IPR043504">
    <property type="entry name" value="Peptidase_S1_PA_chymotrypsin"/>
</dbReference>
<evidence type="ECO:0000313" key="4">
    <source>
        <dbReference type="Ensembl" id="ENSNBRP00000015722.1"/>
    </source>
</evidence>
<dbReference type="InterPro" id="IPR018114">
    <property type="entry name" value="TRYPSIN_HIS"/>
</dbReference>
<name>A0A3Q4HFX0_NEOBR</name>
<dbReference type="GeneTree" id="ENSGT00390000009571"/>
<organism evidence="4 5">
    <name type="scientific">Neolamprologus brichardi</name>
    <name type="common">Fairy cichlid</name>
    <name type="synonym">Lamprologus brichardi</name>
    <dbReference type="NCBI Taxonomy" id="32507"/>
    <lineage>
        <taxon>Eukaryota</taxon>
        <taxon>Metazoa</taxon>
        <taxon>Chordata</taxon>
        <taxon>Craniata</taxon>
        <taxon>Vertebrata</taxon>
        <taxon>Euteleostomi</taxon>
        <taxon>Actinopterygii</taxon>
        <taxon>Neopterygii</taxon>
        <taxon>Teleostei</taxon>
        <taxon>Neoteleostei</taxon>
        <taxon>Acanthomorphata</taxon>
        <taxon>Ovalentaria</taxon>
        <taxon>Cichlomorphae</taxon>
        <taxon>Cichliformes</taxon>
        <taxon>Cichlidae</taxon>
        <taxon>African cichlids</taxon>
        <taxon>Pseudocrenilabrinae</taxon>
        <taxon>Lamprologini</taxon>
        <taxon>Neolamprologus</taxon>
    </lineage>
</organism>
<accession>A0A3Q4HFX0</accession>
<sequence>MAHLKFLLLLLWVGSTVCTEVDLHKRIFHNHSCEKNDHLYHVQIILSNRAHYHHLCGSSLIHREWVLTAAHCWINNVSAYVGIHPGPGRMARIIDHKIFENQTTKIKHDIMLLKIDPPEDTIEPIDLLQCPHPKQADEVQLAGHGCHRINKVTKEKRMANGDSGGGVIYDKKIYAVHVGSGKYACKFPAVSLRVCSYIDWINQTIHTKNNGK</sequence>
<feature type="domain" description="Peptidase S1" evidence="3">
    <location>
        <begin position="27"/>
        <end position="206"/>
    </location>
</feature>
<dbReference type="PROSITE" id="PS50240">
    <property type="entry name" value="TRYPSIN_DOM"/>
    <property type="match status" value="1"/>
</dbReference>
<dbReference type="Ensembl" id="ENSNBRT00000016147.1">
    <property type="protein sequence ID" value="ENSNBRP00000015722.1"/>
    <property type="gene ID" value="ENSNBRG00000012156.1"/>
</dbReference>
<dbReference type="PRINTS" id="PR00722">
    <property type="entry name" value="CHYMOTRYPSIN"/>
</dbReference>
<dbReference type="GO" id="GO:0006508">
    <property type="term" value="P:proteolysis"/>
    <property type="evidence" value="ECO:0007669"/>
    <property type="project" value="InterPro"/>
</dbReference>
<dbReference type="OMA" id="KWRCGAS"/>
<keyword evidence="5" id="KW-1185">Reference proteome</keyword>
<feature type="signal peptide" evidence="2">
    <location>
        <begin position="1"/>
        <end position="18"/>
    </location>
</feature>
<dbReference type="AlphaFoldDB" id="A0A3Q4HFX0"/>
<keyword evidence="1" id="KW-1015">Disulfide bond</keyword>
<dbReference type="SMART" id="SM00020">
    <property type="entry name" value="Tryp_SPc"/>
    <property type="match status" value="1"/>
</dbReference>
<dbReference type="Proteomes" id="UP000261580">
    <property type="component" value="Unassembled WGS sequence"/>
</dbReference>
<proteinExistence type="predicted"/>
<evidence type="ECO:0000313" key="5">
    <source>
        <dbReference type="Proteomes" id="UP000261580"/>
    </source>
</evidence>